<evidence type="ECO:0000259" key="1">
    <source>
        <dbReference type="Pfam" id="PF06985"/>
    </source>
</evidence>
<dbReference type="AlphaFoldDB" id="A0A9N9KXV5"/>
<evidence type="ECO:0000313" key="2">
    <source>
        <dbReference type="EMBL" id="CAG8955494.1"/>
    </source>
</evidence>
<feature type="domain" description="Heterokaryon incompatibility" evidence="1">
    <location>
        <begin position="39"/>
        <end position="193"/>
    </location>
</feature>
<sequence>MLSGDQIRVLDLLPSFQGDEPALVRCETRIVSLADKPQYEALSYVWGGPIPRSYITVSGCEVDITSSLYAILCRLRLGGECKRTLWIDQLCINQQDPEEKTSQVRLMRRIYKSCTTCLLWMGDIREDIAVSGPEAALDFFRYLAAVNQAADPDALLIPESMRSRANFETMMVALRSIMAAQGGWWTRVWTVQEAILPTNSTLVWGPLSIPWHVLTKATEAWKNGLPSSSHELNPGSFPDFSRIMARMIWLDNCKGLKDSPLHTIIRYREREATDGHDKIYALLGLLPVGALPETEKCNYQRTVARTYCLATIELILNEKSLSPLTIDPWLEDEQATEEMPRWALDLSQVSKYDRSWEHIHRYPIYNANGSRELDLETLRETLRETIRLQESSASPKLPLSGHAVDTIALVGECLQEDDLDNTLMVMKSWKSLTENFHRTNNFQSPAHYPGGSRGTVDAFCRTMLGDLVHGWDNFPKYWATDFEANKVLQFLESGTPQYWREQVPGSSDGILTTVEAQVVHRAFFITKTGLLGLGHPKTACGDQVWVFDGGRVPFTIRSKKNSASHPSDYDFVGRCYVQGIMKGELFKDVDHIETQIANLF</sequence>
<proteinExistence type="predicted"/>
<organism evidence="2 3">
    <name type="scientific">Hymenoscyphus fraxineus</name>
    <dbReference type="NCBI Taxonomy" id="746836"/>
    <lineage>
        <taxon>Eukaryota</taxon>
        <taxon>Fungi</taxon>
        <taxon>Dikarya</taxon>
        <taxon>Ascomycota</taxon>
        <taxon>Pezizomycotina</taxon>
        <taxon>Leotiomycetes</taxon>
        <taxon>Helotiales</taxon>
        <taxon>Helotiaceae</taxon>
        <taxon>Hymenoscyphus</taxon>
    </lineage>
</organism>
<dbReference type="Pfam" id="PF26639">
    <property type="entry name" value="Het-6_barrel"/>
    <property type="match status" value="1"/>
</dbReference>
<accession>A0A9N9KXV5</accession>
<reference evidence="2" key="1">
    <citation type="submission" date="2021-07" db="EMBL/GenBank/DDBJ databases">
        <authorList>
            <person name="Durling M."/>
        </authorList>
    </citation>
    <scope>NUCLEOTIDE SEQUENCE</scope>
</reference>
<dbReference type="InterPro" id="IPR010730">
    <property type="entry name" value="HET"/>
</dbReference>
<dbReference type="Proteomes" id="UP000696280">
    <property type="component" value="Unassembled WGS sequence"/>
</dbReference>
<dbReference type="PANTHER" id="PTHR24148:SF82">
    <property type="entry name" value="HETEROKARYON INCOMPATIBILITY DOMAIN-CONTAINING PROTEIN"/>
    <property type="match status" value="1"/>
</dbReference>
<dbReference type="PANTHER" id="PTHR24148">
    <property type="entry name" value="ANKYRIN REPEAT DOMAIN-CONTAINING PROTEIN 39 HOMOLOG-RELATED"/>
    <property type="match status" value="1"/>
</dbReference>
<evidence type="ECO:0000313" key="3">
    <source>
        <dbReference type="Proteomes" id="UP000696280"/>
    </source>
</evidence>
<dbReference type="EMBL" id="CAJVRL010000063">
    <property type="protein sequence ID" value="CAG8955494.1"/>
    <property type="molecule type" value="Genomic_DNA"/>
</dbReference>
<gene>
    <name evidence="2" type="ORF">HYFRA_00010361</name>
</gene>
<protein>
    <recommendedName>
        <fullName evidence="1">Heterokaryon incompatibility domain-containing protein</fullName>
    </recommendedName>
</protein>
<comment type="caution">
    <text evidence="2">The sequence shown here is derived from an EMBL/GenBank/DDBJ whole genome shotgun (WGS) entry which is preliminary data.</text>
</comment>
<dbReference type="OrthoDB" id="3553147at2759"/>
<name>A0A9N9KXV5_9HELO</name>
<keyword evidence="3" id="KW-1185">Reference proteome</keyword>
<dbReference type="Pfam" id="PF06985">
    <property type="entry name" value="HET"/>
    <property type="match status" value="1"/>
</dbReference>
<dbReference type="InterPro" id="IPR052895">
    <property type="entry name" value="HetReg/Transcr_Mod"/>
</dbReference>